<dbReference type="PANTHER" id="PTHR24408:SF58">
    <property type="entry name" value="TRANSCRIPTION FACTOR (TFIIIA), PUTATIVE (AFU_ORTHOLOGUE AFUA_1G05150)-RELATED"/>
    <property type="match status" value="1"/>
</dbReference>
<proteinExistence type="predicted"/>
<accession>A0A4Z1P529</accession>
<evidence type="ECO:0000256" key="3">
    <source>
        <dbReference type="ARBA" id="ARBA00022771"/>
    </source>
</evidence>
<dbReference type="SMART" id="SM00355">
    <property type="entry name" value="ZnF_C2H2"/>
    <property type="match status" value="3"/>
</dbReference>
<dbReference type="GO" id="GO:0043565">
    <property type="term" value="F:sequence-specific DNA binding"/>
    <property type="evidence" value="ECO:0007669"/>
    <property type="project" value="TreeGrafter"/>
</dbReference>
<dbReference type="Gene3D" id="3.30.160.60">
    <property type="entry name" value="Classic Zinc Finger"/>
    <property type="match status" value="1"/>
</dbReference>
<dbReference type="PROSITE" id="PS50157">
    <property type="entry name" value="ZINC_FINGER_C2H2_2"/>
    <property type="match status" value="1"/>
</dbReference>
<dbReference type="GO" id="GO:0008270">
    <property type="term" value="F:zinc ion binding"/>
    <property type="evidence" value="ECO:0007669"/>
    <property type="project" value="UniProtKB-KW"/>
</dbReference>
<organism evidence="7 8">
    <name type="scientific">Venturia nashicola</name>
    <dbReference type="NCBI Taxonomy" id="86259"/>
    <lineage>
        <taxon>Eukaryota</taxon>
        <taxon>Fungi</taxon>
        <taxon>Dikarya</taxon>
        <taxon>Ascomycota</taxon>
        <taxon>Pezizomycotina</taxon>
        <taxon>Dothideomycetes</taxon>
        <taxon>Pleosporomycetidae</taxon>
        <taxon>Venturiales</taxon>
        <taxon>Venturiaceae</taxon>
        <taxon>Venturia</taxon>
    </lineage>
</organism>
<evidence type="ECO:0000256" key="4">
    <source>
        <dbReference type="ARBA" id="ARBA00022833"/>
    </source>
</evidence>
<dbReference type="InterPro" id="IPR013087">
    <property type="entry name" value="Znf_C2H2_type"/>
</dbReference>
<sequence length="292" mass="32875">MSNTLSSAYSTAVSHTMSYGNNRHFAAGSNTMAAPICDYCGYTICQCNYIYNNVTPERNYAGAYMAPTSPTFLSSQRLPPRQVEDRYAPAPPQSAGAFPYYSGQEQQQARHGHNDRVIDSDLINTFADGLYQYGQNNEHEARIAEMLAAFNASFIKENDKLATQHEAVFEPEEDFLRDGTIDPTKLSLPVEGKKVPCPKCGVLLKDEKSVSRHFSRKHNPNVEYYDCQEYGCEYSTQKKADLLRHARAKHNQDVDPKPFKCYLCGVGNSRRDNLKRHEATCTRKALDELSSL</sequence>
<evidence type="ECO:0000256" key="5">
    <source>
        <dbReference type="PROSITE-ProRule" id="PRU00042"/>
    </source>
</evidence>
<evidence type="ECO:0000259" key="6">
    <source>
        <dbReference type="PROSITE" id="PS50157"/>
    </source>
</evidence>
<protein>
    <submittedName>
        <fullName evidence="7">Zinc finger protein</fullName>
    </submittedName>
</protein>
<name>A0A4Z1P529_9PEZI</name>
<dbReference type="EMBL" id="SNSC02000017">
    <property type="protein sequence ID" value="TID16926.1"/>
    <property type="molecule type" value="Genomic_DNA"/>
</dbReference>
<keyword evidence="3 5" id="KW-0863">Zinc-finger</keyword>
<dbReference type="AlphaFoldDB" id="A0A4Z1P529"/>
<dbReference type="GO" id="GO:0000981">
    <property type="term" value="F:DNA-binding transcription factor activity, RNA polymerase II-specific"/>
    <property type="evidence" value="ECO:0007669"/>
    <property type="project" value="TreeGrafter"/>
</dbReference>
<keyword evidence="4" id="KW-0862">Zinc</keyword>
<gene>
    <name evidence="7" type="ORF">E6O75_ATG09692</name>
</gene>
<evidence type="ECO:0000313" key="8">
    <source>
        <dbReference type="Proteomes" id="UP000298493"/>
    </source>
</evidence>
<dbReference type="InterPro" id="IPR036236">
    <property type="entry name" value="Znf_C2H2_sf"/>
</dbReference>
<dbReference type="PANTHER" id="PTHR24408">
    <property type="entry name" value="ZINC FINGER PROTEIN"/>
    <property type="match status" value="1"/>
</dbReference>
<feature type="domain" description="C2H2-type" evidence="6">
    <location>
        <begin position="225"/>
        <end position="255"/>
    </location>
</feature>
<evidence type="ECO:0000256" key="2">
    <source>
        <dbReference type="ARBA" id="ARBA00022737"/>
    </source>
</evidence>
<keyword evidence="8" id="KW-1185">Reference proteome</keyword>
<dbReference type="Proteomes" id="UP000298493">
    <property type="component" value="Unassembled WGS sequence"/>
</dbReference>
<keyword evidence="2" id="KW-0677">Repeat</keyword>
<comment type="caution">
    <text evidence="7">The sequence shown here is derived from an EMBL/GenBank/DDBJ whole genome shotgun (WGS) entry which is preliminary data.</text>
</comment>
<dbReference type="SUPFAM" id="SSF57667">
    <property type="entry name" value="beta-beta-alpha zinc fingers"/>
    <property type="match status" value="1"/>
</dbReference>
<evidence type="ECO:0000313" key="7">
    <source>
        <dbReference type="EMBL" id="TID16926.1"/>
    </source>
</evidence>
<reference evidence="7 8" key="1">
    <citation type="submission" date="2019-04" db="EMBL/GenBank/DDBJ databases">
        <title>High contiguity whole genome sequence and gene annotation resource for two Venturia nashicola isolates.</title>
        <authorList>
            <person name="Prokchorchik M."/>
            <person name="Won K."/>
            <person name="Lee Y."/>
            <person name="Choi E.D."/>
            <person name="Segonzac C."/>
            <person name="Sohn K.H."/>
        </authorList>
    </citation>
    <scope>NUCLEOTIDE SEQUENCE [LARGE SCALE GENOMIC DNA]</scope>
    <source>
        <strain evidence="7 8">PRI2</strain>
    </source>
</reference>
<keyword evidence="1" id="KW-0479">Metal-binding</keyword>
<evidence type="ECO:0000256" key="1">
    <source>
        <dbReference type="ARBA" id="ARBA00022723"/>
    </source>
</evidence>
<dbReference type="GO" id="GO:0005634">
    <property type="term" value="C:nucleus"/>
    <property type="evidence" value="ECO:0007669"/>
    <property type="project" value="TreeGrafter"/>
</dbReference>